<evidence type="ECO:0000313" key="2">
    <source>
        <dbReference type="EnsemblMetazoa" id="ASIC011354-PA"/>
    </source>
</evidence>
<dbReference type="AlphaFoldDB" id="A0A084VZZ8"/>
<name>A0A084VZZ8_ANOSI</name>
<dbReference type="EMBL" id="KE525259">
    <property type="protein sequence ID" value="KFB43542.1"/>
    <property type="molecule type" value="Genomic_DNA"/>
</dbReference>
<reference evidence="1 3" key="1">
    <citation type="journal article" date="2014" name="BMC Genomics">
        <title>Genome sequence of Anopheles sinensis provides insight into genetics basis of mosquito competence for malaria parasites.</title>
        <authorList>
            <person name="Zhou D."/>
            <person name="Zhang D."/>
            <person name="Ding G."/>
            <person name="Shi L."/>
            <person name="Hou Q."/>
            <person name="Ye Y."/>
            <person name="Xu Y."/>
            <person name="Zhou H."/>
            <person name="Xiong C."/>
            <person name="Li S."/>
            <person name="Yu J."/>
            <person name="Hong S."/>
            <person name="Yu X."/>
            <person name="Zou P."/>
            <person name="Chen C."/>
            <person name="Chang X."/>
            <person name="Wang W."/>
            <person name="Lv Y."/>
            <person name="Sun Y."/>
            <person name="Ma L."/>
            <person name="Shen B."/>
            <person name="Zhu C."/>
        </authorList>
    </citation>
    <scope>NUCLEOTIDE SEQUENCE [LARGE SCALE GENOMIC DNA]</scope>
</reference>
<keyword evidence="3" id="KW-1185">Reference proteome</keyword>
<evidence type="ECO:0000313" key="1">
    <source>
        <dbReference type="EMBL" id="KFB43542.1"/>
    </source>
</evidence>
<dbReference type="Proteomes" id="UP000030765">
    <property type="component" value="Unassembled WGS sequence"/>
</dbReference>
<dbReference type="EMBL" id="ATLV01019059">
    <property type="status" value="NOT_ANNOTATED_CDS"/>
    <property type="molecule type" value="Genomic_DNA"/>
</dbReference>
<evidence type="ECO:0000313" key="3">
    <source>
        <dbReference type="Proteomes" id="UP000030765"/>
    </source>
</evidence>
<sequence length="175" mass="19474">MKRTSWTPDEDLTAAQRRALHPTVAQRFHIHVQQQQKTNLRRIADSNRSVLSGQLSCADVSSRSCFPVQSSPISATLDKVKNGAFAVWHFSTDMKPVAVPMAIMRAEKVSMKCKVNEASKEEEAGRKTVRRWATVSNSNSCSRSDGVRSWADGDDDEIGQIFTIRAVRSLNNHCG</sequence>
<proteinExistence type="predicted"/>
<dbReference type="EnsemblMetazoa" id="ASIC011354-RA">
    <property type="protein sequence ID" value="ASIC011354-PA"/>
    <property type="gene ID" value="ASIC011354"/>
</dbReference>
<gene>
    <name evidence="1" type="ORF">ZHAS_00011354</name>
</gene>
<organism evidence="1">
    <name type="scientific">Anopheles sinensis</name>
    <name type="common">Mosquito</name>
    <dbReference type="NCBI Taxonomy" id="74873"/>
    <lineage>
        <taxon>Eukaryota</taxon>
        <taxon>Metazoa</taxon>
        <taxon>Ecdysozoa</taxon>
        <taxon>Arthropoda</taxon>
        <taxon>Hexapoda</taxon>
        <taxon>Insecta</taxon>
        <taxon>Pterygota</taxon>
        <taxon>Neoptera</taxon>
        <taxon>Endopterygota</taxon>
        <taxon>Diptera</taxon>
        <taxon>Nematocera</taxon>
        <taxon>Culicoidea</taxon>
        <taxon>Culicidae</taxon>
        <taxon>Anophelinae</taxon>
        <taxon>Anopheles</taxon>
    </lineage>
</organism>
<reference evidence="2" key="2">
    <citation type="submission" date="2020-05" db="UniProtKB">
        <authorList>
            <consortium name="EnsemblMetazoa"/>
        </authorList>
    </citation>
    <scope>IDENTIFICATION</scope>
</reference>
<protein>
    <submittedName>
        <fullName evidence="1 2">Saccharopine dehydrogenase</fullName>
    </submittedName>
</protein>
<dbReference type="VEuPathDB" id="VectorBase:ASIC011354"/>
<accession>A0A084VZZ8</accession>